<evidence type="ECO:0000256" key="8">
    <source>
        <dbReference type="ARBA" id="ARBA00022840"/>
    </source>
</evidence>
<feature type="compositionally biased region" description="Polar residues" evidence="17">
    <location>
        <begin position="487"/>
        <end position="496"/>
    </location>
</feature>
<dbReference type="OrthoDB" id="19182at2759"/>
<dbReference type="GO" id="GO:0046872">
    <property type="term" value="F:metal ion binding"/>
    <property type="evidence" value="ECO:0007669"/>
    <property type="project" value="UniProtKB-KW"/>
</dbReference>
<keyword evidence="7 19" id="KW-0347">Helicase</keyword>
<evidence type="ECO:0000313" key="20">
    <source>
        <dbReference type="Proteomes" id="UP000247409"/>
    </source>
</evidence>
<dbReference type="STRING" id="448386.A0A2V3INQ0"/>
<feature type="domain" description="Helicase ATP-binding" evidence="18">
    <location>
        <begin position="76"/>
        <end position="391"/>
    </location>
</feature>
<dbReference type="InterPro" id="IPR027417">
    <property type="entry name" value="P-loop_NTPase"/>
</dbReference>
<proteinExistence type="predicted"/>
<keyword evidence="14" id="KW-0539">Nucleus</keyword>
<dbReference type="InterPro" id="IPR013020">
    <property type="entry name" value="Rad3/Chl1-like"/>
</dbReference>
<evidence type="ECO:0000256" key="9">
    <source>
        <dbReference type="ARBA" id="ARBA00023004"/>
    </source>
</evidence>
<feature type="region of interest" description="Disordered" evidence="17">
    <location>
        <begin position="475"/>
        <end position="497"/>
    </location>
</feature>
<keyword evidence="3" id="KW-0479">Metal-binding</keyword>
<keyword evidence="9" id="KW-0408">Iron</keyword>
<keyword evidence="12" id="KW-0234">DNA repair</keyword>
<keyword evidence="10" id="KW-0411">Iron-sulfur</keyword>
<comment type="catalytic activity">
    <reaction evidence="15">
        <text>ATP + H2O = ADP + phosphate + H(+)</text>
        <dbReference type="Rhea" id="RHEA:13065"/>
        <dbReference type="ChEBI" id="CHEBI:15377"/>
        <dbReference type="ChEBI" id="CHEBI:15378"/>
        <dbReference type="ChEBI" id="CHEBI:30616"/>
        <dbReference type="ChEBI" id="CHEBI:43474"/>
        <dbReference type="ChEBI" id="CHEBI:456216"/>
    </reaction>
</comment>
<evidence type="ECO:0000313" key="19">
    <source>
        <dbReference type="EMBL" id="PXF43708.1"/>
    </source>
</evidence>
<gene>
    <name evidence="19" type="ORF">BWQ96_06538</name>
</gene>
<dbReference type="GO" id="GO:0090657">
    <property type="term" value="P:telomeric loop disassembly"/>
    <property type="evidence" value="ECO:0007669"/>
    <property type="project" value="TreeGrafter"/>
</dbReference>
<dbReference type="GO" id="GO:0016818">
    <property type="term" value="F:hydrolase activity, acting on acid anhydrides, in phosphorus-containing anhydrides"/>
    <property type="evidence" value="ECO:0007669"/>
    <property type="project" value="InterPro"/>
</dbReference>
<dbReference type="GO" id="GO:0051539">
    <property type="term" value="F:4 iron, 4 sulfur cluster binding"/>
    <property type="evidence" value="ECO:0007669"/>
    <property type="project" value="UniProtKB-KW"/>
</dbReference>
<evidence type="ECO:0000256" key="3">
    <source>
        <dbReference type="ARBA" id="ARBA00022723"/>
    </source>
</evidence>
<dbReference type="SUPFAM" id="SSF52540">
    <property type="entry name" value="P-loop containing nucleoside triphosphate hydrolases"/>
    <property type="match status" value="1"/>
</dbReference>
<dbReference type="Gene3D" id="3.40.50.300">
    <property type="entry name" value="P-loop containing nucleotide triphosphate hydrolases"/>
    <property type="match status" value="2"/>
</dbReference>
<dbReference type="Proteomes" id="UP000247409">
    <property type="component" value="Unassembled WGS sequence"/>
</dbReference>
<dbReference type="FunFam" id="3.40.50.300:FF:000431">
    <property type="entry name" value="Regulator of telomere elongation helicase 1"/>
    <property type="match status" value="1"/>
</dbReference>
<feature type="region of interest" description="Disordered" evidence="17">
    <location>
        <begin position="990"/>
        <end position="1045"/>
    </location>
</feature>
<evidence type="ECO:0000259" key="18">
    <source>
        <dbReference type="PROSITE" id="PS51193"/>
    </source>
</evidence>
<name>A0A2V3INQ0_9FLOR</name>
<dbReference type="GO" id="GO:0006281">
    <property type="term" value="P:DNA repair"/>
    <property type="evidence" value="ECO:0007669"/>
    <property type="project" value="UniProtKB-KW"/>
</dbReference>
<evidence type="ECO:0000256" key="16">
    <source>
        <dbReference type="ARBA" id="ARBA00073810"/>
    </source>
</evidence>
<dbReference type="InterPro" id="IPR014013">
    <property type="entry name" value="Helic_SF1/SF2_ATP-bd_DinG/Rad3"/>
</dbReference>
<dbReference type="GO" id="GO:0070182">
    <property type="term" value="F:DNA polymerase binding"/>
    <property type="evidence" value="ECO:0007669"/>
    <property type="project" value="TreeGrafter"/>
</dbReference>
<dbReference type="AlphaFoldDB" id="A0A2V3INQ0"/>
<evidence type="ECO:0000256" key="17">
    <source>
        <dbReference type="SAM" id="MobiDB-lite"/>
    </source>
</evidence>
<keyword evidence="8" id="KW-0067">ATP-binding</keyword>
<keyword evidence="4" id="KW-0547">Nucleotide-binding</keyword>
<feature type="compositionally biased region" description="Basic and acidic residues" evidence="17">
    <location>
        <begin position="475"/>
        <end position="486"/>
    </location>
</feature>
<feature type="compositionally biased region" description="Polar residues" evidence="17">
    <location>
        <begin position="1012"/>
        <end position="1023"/>
    </location>
</feature>
<protein>
    <recommendedName>
        <fullName evidence="16">Regulator of telomere elongation helicase 1 homolog</fullName>
    </recommendedName>
</protein>
<dbReference type="InterPro" id="IPR010614">
    <property type="entry name" value="RAD3-like_helicase_DEAD"/>
</dbReference>
<keyword evidence="2" id="KW-0004">4Fe-4S</keyword>
<dbReference type="GO" id="GO:0005634">
    <property type="term" value="C:nucleus"/>
    <property type="evidence" value="ECO:0007669"/>
    <property type="project" value="UniProtKB-SubCell"/>
</dbReference>
<dbReference type="Pfam" id="PF13307">
    <property type="entry name" value="Helicase_C_2"/>
    <property type="match status" value="1"/>
</dbReference>
<dbReference type="CDD" id="cd18788">
    <property type="entry name" value="SF2_C_XPD"/>
    <property type="match status" value="1"/>
</dbReference>
<organism evidence="19 20">
    <name type="scientific">Gracilariopsis chorda</name>
    <dbReference type="NCBI Taxonomy" id="448386"/>
    <lineage>
        <taxon>Eukaryota</taxon>
        <taxon>Rhodophyta</taxon>
        <taxon>Florideophyceae</taxon>
        <taxon>Rhodymeniophycidae</taxon>
        <taxon>Gracilariales</taxon>
        <taxon>Gracilariaceae</taxon>
        <taxon>Gracilariopsis</taxon>
    </lineage>
</organism>
<dbReference type="InterPro" id="IPR006555">
    <property type="entry name" value="ATP-dep_Helicase_C"/>
</dbReference>
<keyword evidence="20" id="KW-1185">Reference proteome</keyword>
<reference evidence="19 20" key="1">
    <citation type="journal article" date="2018" name="Mol. Biol. Evol.">
        <title>Analysis of the draft genome of the red seaweed Gracilariopsis chorda provides insights into genome size evolution in Rhodophyta.</title>
        <authorList>
            <person name="Lee J."/>
            <person name="Yang E.C."/>
            <person name="Graf L."/>
            <person name="Yang J.H."/>
            <person name="Qiu H."/>
            <person name="Zel Zion U."/>
            <person name="Chan C.X."/>
            <person name="Stephens T.G."/>
            <person name="Weber A.P.M."/>
            <person name="Boo G.H."/>
            <person name="Boo S.M."/>
            <person name="Kim K.M."/>
            <person name="Shin Y."/>
            <person name="Jung M."/>
            <person name="Lee S.J."/>
            <person name="Yim H.S."/>
            <person name="Lee J.H."/>
            <person name="Bhattacharya D."/>
            <person name="Yoon H.S."/>
        </authorList>
    </citation>
    <scope>NUCLEOTIDE SEQUENCE [LARGE SCALE GENOMIC DNA]</scope>
    <source>
        <strain evidence="19 20">SKKU-2015</strain>
        <tissue evidence="19">Whole body</tissue>
    </source>
</reference>
<evidence type="ECO:0000256" key="14">
    <source>
        <dbReference type="ARBA" id="ARBA00023242"/>
    </source>
</evidence>
<evidence type="ECO:0000256" key="11">
    <source>
        <dbReference type="ARBA" id="ARBA00023125"/>
    </source>
</evidence>
<dbReference type="SMART" id="SM00491">
    <property type="entry name" value="HELICc2"/>
    <property type="match status" value="1"/>
</dbReference>
<dbReference type="PANTHER" id="PTHR11472">
    <property type="entry name" value="DNA REPAIR DEAD HELICASE RAD3/XP-D SUBFAMILY MEMBER"/>
    <property type="match status" value="1"/>
</dbReference>
<keyword evidence="11" id="KW-0238">DNA-binding</keyword>
<dbReference type="GO" id="GO:1904430">
    <property type="term" value="P:negative regulation of t-circle formation"/>
    <property type="evidence" value="ECO:0007669"/>
    <property type="project" value="TreeGrafter"/>
</dbReference>
<keyword evidence="5" id="KW-0227">DNA damage</keyword>
<comment type="subcellular location">
    <subcellularLocation>
        <location evidence="1">Nucleus</location>
    </subcellularLocation>
</comment>
<evidence type="ECO:0000256" key="12">
    <source>
        <dbReference type="ARBA" id="ARBA00023204"/>
    </source>
</evidence>
<comment type="caution">
    <text evidence="19">The sequence shown here is derived from an EMBL/GenBank/DDBJ whole genome shotgun (WGS) entry which is preliminary data.</text>
</comment>
<dbReference type="PANTHER" id="PTHR11472:SF34">
    <property type="entry name" value="REGULATOR OF TELOMERE ELONGATION HELICASE 1"/>
    <property type="match status" value="1"/>
</dbReference>
<sequence length="1161" mass="128989">MLTALRIFVTAHSAATPQQSRFRFVSSRQSSHAAETQSERACQLGSASTGGINVPKVSSRSPSFIDRPTMVLLPVSGVEIDFPYEPYGAQIRYMSHVIDSLRHGKNALLESPTGTGKTLCLLCAALAWRHTYIAALQARSIPAASAPTSLLEKAGVRPSDNTNDGSSALDVLIRPHANAHLAAPRIIFSSRTHSQLAQAVNELKKTIYKPSMSILASRDQLCIHDISDSMSGSRLNSMCRRLTQKRQCRYHLPIASSRPYENRSEQIIADMQAAGAMDIEELQDFGKTQGACPWFLSRAAAQADGCEILFLPYNYLLDKGIRSTLEIDWTNDIVIIDEAHNLESICADSMSFDLTASLRSHCDTELSNILERGIRPGGLVIPALQQLEKTEKGLDSLIGSENRELYEIRALRTMLQTVDTFIHNQRLDRGQNSDIAFGVYPGNRLRQLLQENQGPTADTYELFLELLDRAMGRDAEINDSSRRNDAQRQSAPSTTAMKAVQTAIRVLFESTRGGTEECFRTVIQESKSNPNAGRTISYWCFKPAIAMKTLRTLNLRCLLLTSGTLSPMDSFAAELGLDFPVRLENPHVVTKAQIWAGILRNGPDVNGMRGARLTSAYHARGEQTSIELGRTLIRIASVVPDGLLVFFPSYGSLYYCTEVWQKYGPFPNRAKPSIWEHLLQKKPIVAEERDSSKFAAAILAHRTNVDNRLGSILLAVCRGKVSEGIDFSDEYGRAVVITGLPYPSAMDPKVVLKREFADEEAKKSDEQPIRVNGKRSTLKVPNGSEWYTTQAIRAVNQAVGRAIRHRFDYGAILLCDERFQSKNLQQKVSKWIRSSLSVCPTFGAGESSLQGFYAQAVTSQFAKEGEQKRLEAQKRLQKQATQRLTSEAEKESVRTAQKLLKDMNPPPTTDQEFLDELMAFSARFKGDKPLNKRNEQPPTQKVSSMAKVLDFGSQEVRGGMLDSGSLRLSVTKNAANDAVNGSKRSAKFLAAQPEAIDSDEDDGIQAKRARTQEPSKTQRQTQTHPKKRITEVRRAPSVTNGMSCKPKLSDRIRTLFSSRENQRQFLKLFREVLTHHSRIGEGVGPLQTLDQLTQNRHKAKQAVENVVMFTQQHGSSTAAKSTFLRELRAKIPGTLLTVYDGVVRRVEIDSHVNHDRQEGAA</sequence>
<dbReference type="NCBIfam" id="TIGR00604">
    <property type="entry name" value="rad3"/>
    <property type="match status" value="1"/>
</dbReference>
<evidence type="ECO:0000256" key="1">
    <source>
        <dbReference type="ARBA" id="ARBA00004123"/>
    </source>
</evidence>
<dbReference type="GO" id="GO:0003678">
    <property type="term" value="F:DNA helicase activity"/>
    <property type="evidence" value="ECO:0007669"/>
    <property type="project" value="InterPro"/>
</dbReference>
<evidence type="ECO:0000256" key="13">
    <source>
        <dbReference type="ARBA" id="ARBA00023235"/>
    </source>
</evidence>
<evidence type="ECO:0000256" key="6">
    <source>
        <dbReference type="ARBA" id="ARBA00022801"/>
    </source>
</evidence>
<dbReference type="GO" id="GO:0003677">
    <property type="term" value="F:DNA binding"/>
    <property type="evidence" value="ECO:0007669"/>
    <property type="project" value="UniProtKB-KW"/>
</dbReference>
<keyword evidence="13" id="KW-0413">Isomerase</keyword>
<accession>A0A2V3INQ0</accession>
<dbReference type="SMART" id="SM00488">
    <property type="entry name" value="DEXDc2"/>
    <property type="match status" value="1"/>
</dbReference>
<evidence type="ECO:0000256" key="2">
    <source>
        <dbReference type="ARBA" id="ARBA00022485"/>
    </source>
</evidence>
<dbReference type="EMBL" id="NBIV01000114">
    <property type="protein sequence ID" value="PXF43708.1"/>
    <property type="molecule type" value="Genomic_DNA"/>
</dbReference>
<evidence type="ECO:0000256" key="4">
    <source>
        <dbReference type="ARBA" id="ARBA00022741"/>
    </source>
</evidence>
<dbReference type="GO" id="GO:0045910">
    <property type="term" value="P:negative regulation of DNA recombination"/>
    <property type="evidence" value="ECO:0007669"/>
    <property type="project" value="TreeGrafter"/>
</dbReference>
<dbReference type="GO" id="GO:0005524">
    <property type="term" value="F:ATP binding"/>
    <property type="evidence" value="ECO:0007669"/>
    <property type="project" value="UniProtKB-KW"/>
</dbReference>
<dbReference type="PROSITE" id="PS51193">
    <property type="entry name" value="HELICASE_ATP_BIND_2"/>
    <property type="match status" value="1"/>
</dbReference>
<dbReference type="GO" id="GO:0010569">
    <property type="term" value="P:regulation of double-strand break repair via homologous recombination"/>
    <property type="evidence" value="ECO:0007669"/>
    <property type="project" value="TreeGrafter"/>
</dbReference>
<dbReference type="InterPro" id="IPR006554">
    <property type="entry name" value="Helicase-like_DEXD_c2"/>
</dbReference>
<evidence type="ECO:0000256" key="7">
    <source>
        <dbReference type="ARBA" id="ARBA00022806"/>
    </source>
</evidence>
<evidence type="ECO:0000256" key="10">
    <source>
        <dbReference type="ARBA" id="ARBA00023014"/>
    </source>
</evidence>
<dbReference type="InterPro" id="IPR045028">
    <property type="entry name" value="DinG/Rad3-like"/>
</dbReference>
<keyword evidence="6" id="KW-0378">Hydrolase</keyword>
<dbReference type="Pfam" id="PF06733">
    <property type="entry name" value="DEAD_2"/>
    <property type="match status" value="1"/>
</dbReference>
<evidence type="ECO:0000256" key="15">
    <source>
        <dbReference type="ARBA" id="ARBA00049360"/>
    </source>
</evidence>
<evidence type="ECO:0000256" key="5">
    <source>
        <dbReference type="ARBA" id="ARBA00022763"/>
    </source>
</evidence>